<organism evidence="1">
    <name type="scientific">Solanum chacoense</name>
    <name type="common">Chaco potato</name>
    <dbReference type="NCBI Taxonomy" id="4108"/>
    <lineage>
        <taxon>Eukaryota</taxon>
        <taxon>Viridiplantae</taxon>
        <taxon>Streptophyta</taxon>
        <taxon>Embryophyta</taxon>
        <taxon>Tracheophyta</taxon>
        <taxon>Spermatophyta</taxon>
        <taxon>Magnoliopsida</taxon>
        <taxon>eudicotyledons</taxon>
        <taxon>Gunneridae</taxon>
        <taxon>Pentapetalae</taxon>
        <taxon>asterids</taxon>
        <taxon>lamiids</taxon>
        <taxon>Solanales</taxon>
        <taxon>Solanaceae</taxon>
        <taxon>Solanoideae</taxon>
        <taxon>Solaneae</taxon>
        <taxon>Solanum</taxon>
    </lineage>
</organism>
<evidence type="ECO:0000313" key="1">
    <source>
        <dbReference type="EMBL" id="JAP33519.1"/>
    </source>
</evidence>
<reference evidence="1" key="1">
    <citation type="submission" date="2015-12" db="EMBL/GenBank/DDBJ databases">
        <title>Gene expression during late stages of embryo sac development: a critical building block for successful pollen-pistil interactions.</title>
        <authorList>
            <person name="Liu Y."/>
            <person name="Joly V."/>
            <person name="Sabar M."/>
            <person name="Matton D.P."/>
        </authorList>
    </citation>
    <scope>NUCLEOTIDE SEQUENCE</scope>
</reference>
<name>A0A0V0ILS4_SOLCH</name>
<proteinExistence type="predicted"/>
<dbReference type="AlphaFoldDB" id="A0A0V0ILS4"/>
<accession>A0A0V0ILS4</accession>
<sequence length="128" mass="14897">MRPTGSIDKGKGVASASDTYTQTLLGNMKFRPQTTSVEMMDRMYFGKHNLICYPNFNLSFRDLPECVLDKPQKCLADNLWMTYNKKDNKYFIASLNALCQYFTDKSRENKFKYYVVIHGKTNVFFKLG</sequence>
<protein>
    <submittedName>
        <fullName evidence="1">Putative ovule protein</fullName>
    </submittedName>
</protein>
<dbReference type="EMBL" id="GEDG01004921">
    <property type="protein sequence ID" value="JAP33519.1"/>
    <property type="molecule type" value="Transcribed_RNA"/>
</dbReference>